<feature type="compositionally biased region" description="Polar residues" evidence="1">
    <location>
        <begin position="26"/>
        <end position="40"/>
    </location>
</feature>
<evidence type="ECO:0000313" key="2">
    <source>
        <dbReference type="EMBL" id="RLV86070.1"/>
    </source>
</evidence>
<comment type="caution">
    <text evidence="2">The sequence shown here is derived from an EMBL/GenBank/DDBJ whole genome shotgun (WGS) entry which is preliminary data.</text>
</comment>
<gene>
    <name evidence="2" type="ORF">DV515_00015973</name>
</gene>
<keyword evidence="3" id="KW-1185">Reference proteome</keyword>
<sequence>MQTESFTKLFGTKGTRDAHVKPKTLSEGQNPISAASNTPGRNHMKKEDLIPNEACYIKTNGQQSIPKGVPGVEESVSCSWGPAFECMSSPPGMSSFKICSGPELHAVFEDTNDQDNVKGNKTACLKFFASLII</sequence>
<organism evidence="2 3">
    <name type="scientific">Chloebia gouldiae</name>
    <name type="common">Gouldian finch</name>
    <name type="synonym">Erythrura gouldiae</name>
    <dbReference type="NCBI Taxonomy" id="44316"/>
    <lineage>
        <taxon>Eukaryota</taxon>
        <taxon>Metazoa</taxon>
        <taxon>Chordata</taxon>
        <taxon>Craniata</taxon>
        <taxon>Vertebrata</taxon>
        <taxon>Euteleostomi</taxon>
        <taxon>Archelosauria</taxon>
        <taxon>Archosauria</taxon>
        <taxon>Dinosauria</taxon>
        <taxon>Saurischia</taxon>
        <taxon>Theropoda</taxon>
        <taxon>Coelurosauria</taxon>
        <taxon>Aves</taxon>
        <taxon>Neognathae</taxon>
        <taxon>Neoaves</taxon>
        <taxon>Telluraves</taxon>
        <taxon>Australaves</taxon>
        <taxon>Passeriformes</taxon>
        <taxon>Passeroidea</taxon>
        <taxon>Passeridae</taxon>
        <taxon>Chloebia</taxon>
    </lineage>
</organism>
<evidence type="ECO:0000256" key="1">
    <source>
        <dbReference type="SAM" id="MobiDB-lite"/>
    </source>
</evidence>
<reference evidence="2 3" key="1">
    <citation type="journal article" date="2018" name="Proc. R. Soc. B">
        <title>A non-coding region near Follistatin controls head colour polymorphism in the Gouldian finch.</title>
        <authorList>
            <person name="Toomey M.B."/>
            <person name="Marques C.I."/>
            <person name="Andrade P."/>
            <person name="Araujo P.M."/>
            <person name="Sabatino S."/>
            <person name="Gazda M.A."/>
            <person name="Afonso S."/>
            <person name="Lopes R.J."/>
            <person name="Corbo J.C."/>
            <person name="Carneiro M."/>
        </authorList>
    </citation>
    <scope>NUCLEOTIDE SEQUENCE [LARGE SCALE GENOMIC DNA]</scope>
    <source>
        <strain evidence="2">Red01</strain>
        <tissue evidence="2">Muscle</tissue>
    </source>
</reference>
<dbReference type="Proteomes" id="UP000276834">
    <property type="component" value="Unassembled WGS sequence"/>
</dbReference>
<proteinExistence type="predicted"/>
<name>A0A3L8RV75_CHLGU</name>
<protein>
    <submittedName>
        <fullName evidence="2">Uncharacterized protein</fullName>
    </submittedName>
</protein>
<accession>A0A3L8RV75</accession>
<evidence type="ECO:0000313" key="3">
    <source>
        <dbReference type="Proteomes" id="UP000276834"/>
    </source>
</evidence>
<dbReference type="EMBL" id="QUSF01000232">
    <property type="protein sequence ID" value="RLV86070.1"/>
    <property type="molecule type" value="Genomic_DNA"/>
</dbReference>
<dbReference type="AlphaFoldDB" id="A0A3L8RV75"/>
<feature type="region of interest" description="Disordered" evidence="1">
    <location>
        <begin position="1"/>
        <end position="45"/>
    </location>
</feature>